<dbReference type="AlphaFoldDB" id="A0A2T4YP92"/>
<keyword evidence="1" id="KW-0812">Transmembrane</keyword>
<organism evidence="2 3">
    <name type="scientific">Sphingomonas aerolata</name>
    <dbReference type="NCBI Taxonomy" id="185951"/>
    <lineage>
        <taxon>Bacteria</taxon>
        <taxon>Pseudomonadati</taxon>
        <taxon>Pseudomonadota</taxon>
        <taxon>Alphaproteobacteria</taxon>
        <taxon>Sphingomonadales</taxon>
        <taxon>Sphingomonadaceae</taxon>
        <taxon>Sphingomonas</taxon>
    </lineage>
</organism>
<dbReference type="RefSeq" id="WP_037532554.1">
    <property type="nucleotide sequence ID" value="NZ_CP098762.1"/>
</dbReference>
<dbReference type="GeneID" id="93691358"/>
<sequence>MTEADRLAQRRWFVLVGVRLAGVAGAVLGLVLIARAYSWGPKILGTAIVLSAMAMIAIVPRSLAQRWRTPTE</sequence>
<dbReference type="Proteomes" id="UP000240996">
    <property type="component" value="Unassembled WGS sequence"/>
</dbReference>
<protein>
    <submittedName>
        <fullName evidence="2">Uncharacterized protein</fullName>
    </submittedName>
</protein>
<keyword evidence="1" id="KW-0472">Membrane</keyword>
<accession>A0A2T4YP92</accession>
<gene>
    <name evidence="2" type="ORF">C8J24_1547</name>
</gene>
<keyword evidence="3" id="KW-1185">Reference proteome</keyword>
<dbReference type="EMBL" id="PZZN01000002">
    <property type="protein sequence ID" value="PTM45332.1"/>
    <property type="molecule type" value="Genomic_DNA"/>
</dbReference>
<feature type="transmembrane region" description="Helical" evidence="1">
    <location>
        <begin position="43"/>
        <end position="64"/>
    </location>
</feature>
<comment type="caution">
    <text evidence="2">The sequence shown here is derived from an EMBL/GenBank/DDBJ whole genome shotgun (WGS) entry which is preliminary data.</text>
</comment>
<feature type="transmembrane region" description="Helical" evidence="1">
    <location>
        <begin position="12"/>
        <end position="37"/>
    </location>
</feature>
<evidence type="ECO:0000313" key="2">
    <source>
        <dbReference type="EMBL" id="PTM45332.1"/>
    </source>
</evidence>
<evidence type="ECO:0000313" key="3">
    <source>
        <dbReference type="Proteomes" id="UP000240996"/>
    </source>
</evidence>
<reference evidence="2 3" key="1">
    <citation type="submission" date="2018-04" db="EMBL/GenBank/DDBJ databases">
        <title>Genomic Encyclopedia of Type Strains, Phase III (KMG-III): the genomes of soil and plant-associated and newly described type strains.</title>
        <authorList>
            <person name="Whitman W."/>
        </authorList>
    </citation>
    <scope>NUCLEOTIDE SEQUENCE [LARGE SCALE GENOMIC DNA]</scope>
    <source>
        <strain evidence="2 3">NW12</strain>
    </source>
</reference>
<evidence type="ECO:0000256" key="1">
    <source>
        <dbReference type="SAM" id="Phobius"/>
    </source>
</evidence>
<name>A0A2T4YP92_9SPHN</name>
<proteinExistence type="predicted"/>
<keyword evidence="1" id="KW-1133">Transmembrane helix</keyword>